<proteinExistence type="predicted"/>
<feature type="signal peptide" evidence="2">
    <location>
        <begin position="1"/>
        <end position="17"/>
    </location>
</feature>
<keyword evidence="2" id="KW-0732">Signal</keyword>
<dbReference type="Pfam" id="PF13419">
    <property type="entry name" value="HAD_2"/>
    <property type="match status" value="1"/>
</dbReference>
<dbReference type="Proteomes" id="UP001515480">
    <property type="component" value="Unassembled WGS sequence"/>
</dbReference>
<dbReference type="InterPro" id="IPR041492">
    <property type="entry name" value="HAD_2"/>
</dbReference>
<organism evidence="3 4">
    <name type="scientific">Prymnesium parvum</name>
    <name type="common">Toxic golden alga</name>
    <dbReference type="NCBI Taxonomy" id="97485"/>
    <lineage>
        <taxon>Eukaryota</taxon>
        <taxon>Haptista</taxon>
        <taxon>Haptophyta</taxon>
        <taxon>Prymnesiophyceae</taxon>
        <taxon>Prymnesiales</taxon>
        <taxon>Prymnesiaceae</taxon>
        <taxon>Prymnesium</taxon>
    </lineage>
</organism>
<evidence type="ECO:0000256" key="2">
    <source>
        <dbReference type="SAM" id="SignalP"/>
    </source>
</evidence>
<comment type="caution">
    <text evidence="3">The sequence shown here is derived from an EMBL/GenBank/DDBJ whole genome shotgun (WGS) entry which is preliminary data.</text>
</comment>
<dbReference type="InterPro" id="IPR036412">
    <property type="entry name" value="HAD-like_sf"/>
</dbReference>
<evidence type="ECO:0000313" key="3">
    <source>
        <dbReference type="EMBL" id="KAL1528281.1"/>
    </source>
</evidence>
<feature type="region of interest" description="Disordered" evidence="1">
    <location>
        <begin position="71"/>
        <end position="114"/>
    </location>
</feature>
<dbReference type="PANTHER" id="PTHR47858:SF2">
    <property type="entry name" value="HALOACID DEHALOGENASE-LIKE HYDROLASE (HAD) SUPERFAMILY PROTEIN"/>
    <property type="match status" value="1"/>
</dbReference>
<dbReference type="SUPFAM" id="SSF56784">
    <property type="entry name" value="HAD-like"/>
    <property type="match status" value="1"/>
</dbReference>
<feature type="compositionally biased region" description="Basic and acidic residues" evidence="1">
    <location>
        <begin position="92"/>
        <end position="106"/>
    </location>
</feature>
<reference evidence="3 4" key="1">
    <citation type="journal article" date="2024" name="Science">
        <title>Giant polyketide synthase enzymes in the biosynthesis of giant marine polyether toxins.</title>
        <authorList>
            <person name="Fallon T.R."/>
            <person name="Shende V.V."/>
            <person name="Wierzbicki I.H."/>
            <person name="Pendleton A.L."/>
            <person name="Watervoot N.F."/>
            <person name="Auber R.P."/>
            <person name="Gonzalez D.J."/>
            <person name="Wisecaver J.H."/>
            <person name="Moore B.S."/>
        </authorList>
    </citation>
    <scope>NUCLEOTIDE SEQUENCE [LARGE SCALE GENOMIC DNA]</scope>
    <source>
        <strain evidence="3 4">12B1</strain>
    </source>
</reference>
<dbReference type="CDD" id="cd07505">
    <property type="entry name" value="HAD_BPGM-like"/>
    <property type="match status" value="1"/>
</dbReference>
<name>A0AB34K5M2_PRYPA</name>
<evidence type="ECO:0000313" key="4">
    <source>
        <dbReference type="Proteomes" id="UP001515480"/>
    </source>
</evidence>
<keyword evidence="4" id="KW-1185">Reference proteome</keyword>
<dbReference type="Gene3D" id="1.10.150.240">
    <property type="entry name" value="Putative phosphatase, domain 2"/>
    <property type="match status" value="1"/>
</dbReference>
<evidence type="ECO:0000256" key="1">
    <source>
        <dbReference type="SAM" id="MobiDB-lite"/>
    </source>
</evidence>
<sequence length="441" mass="48758">MLALACAAASSWGGVHAAPSRVPTLMRAPPPLLRVFDVDEAKRRLQTAVEAEDYSEAARLKKEIEAAGAAVERHGGAARGQTPAQPAVAPKPRGEAASLEKAREGGEGAYAREAPGERFVRPLGVEFEEEDEPLVPETGLFVAAPGKAKGRPRANEPWAPEPGKFFFDGEEDEESTRRTEGYWAPLLDSPDRLRASDLNELLHPDHLERLRYQNSPLMAYGALFKWEVLLQGVLQLFVQPWAEVAKQHDLPVPDEDDVFRAQGMRPERAIQQIFRWTDDWGLSQQLAFEHYEAQRRVMREAEFVPSDGAVEWLHLLNEYGVPCCCCSSSIDLETAKLALTRAGLDKFFDVLVTAEDGCETAEQCYLVSAVKVRRPPARCVVFEDDPRGVVSAHEATSKVVAVYGGARASALDMRHADVRVSSLENLSLMSLRELFKSEDAL</sequence>
<dbReference type="InterPro" id="IPR023198">
    <property type="entry name" value="PGP-like_dom2"/>
</dbReference>
<feature type="chain" id="PRO_5044240672" evidence="2">
    <location>
        <begin position="18"/>
        <end position="441"/>
    </location>
</feature>
<accession>A0AB34K5M2</accession>
<dbReference type="InterPro" id="IPR023214">
    <property type="entry name" value="HAD_sf"/>
</dbReference>
<dbReference type="Gene3D" id="3.40.50.1000">
    <property type="entry name" value="HAD superfamily/HAD-like"/>
    <property type="match status" value="1"/>
</dbReference>
<dbReference type="AlphaFoldDB" id="A0AB34K5M2"/>
<dbReference type="EMBL" id="JBGBPQ010000002">
    <property type="protein sequence ID" value="KAL1528281.1"/>
    <property type="molecule type" value="Genomic_DNA"/>
</dbReference>
<gene>
    <name evidence="3" type="ORF">AB1Y20_009638</name>
</gene>
<dbReference type="PANTHER" id="PTHR47858">
    <property type="entry name" value="HALOACID DEHALOGENASE-LIKE HYDROLASE (HAD) SUPERFAMILY PROTEIN"/>
    <property type="match status" value="1"/>
</dbReference>
<protein>
    <submittedName>
        <fullName evidence="3">Uncharacterized protein</fullName>
    </submittedName>
</protein>
<feature type="region of interest" description="Disordered" evidence="1">
    <location>
        <begin position="147"/>
        <end position="178"/>
    </location>
</feature>